<accession>A0A2N5ULJ0</accession>
<gene>
    <name evidence="2" type="ORF">PCASD_08215</name>
</gene>
<reference evidence="2 3" key="1">
    <citation type="submission" date="2017-11" db="EMBL/GenBank/DDBJ databases">
        <title>De novo assembly and phasing of dikaryotic genomes from two isolates of Puccinia coronata f. sp. avenae, the causal agent of oat crown rust.</title>
        <authorList>
            <person name="Miller M.E."/>
            <person name="Zhang Y."/>
            <person name="Omidvar V."/>
            <person name="Sperschneider J."/>
            <person name="Schwessinger B."/>
            <person name="Raley C."/>
            <person name="Palmer J.M."/>
            <person name="Garnica D."/>
            <person name="Upadhyaya N."/>
            <person name="Rathjen J."/>
            <person name="Taylor J.M."/>
            <person name="Park R.F."/>
            <person name="Dodds P.N."/>
            <person name="Hirsch C.D."/>
            <person name="Kianian S.F."/>
            <person name="Figueroa M."/>
        </authorList>
    </citation>
    <scope>NUCLEOTIDE SEQUENCE [LARGE SCALE GENOMIC DNA]</scope>
    <source>
        <strain evidence="2">12SD80</strain>
    </source>
</reference>
<name>A0A2N5ULJ0_9BASI</name>
<protein>
    <submittedName>
        <fullName evidence="2">Uncharacterized protein</fullName>
    </submittedName>
</protein>
<sequence>MSRTIKRPFSPKISTNARATSGGIGGISTGRNPRHLSIGRYEVWHGGLHEQEQTPDDSRYKDCRRRHAASGINHAHFGHDGGDPTCRKACRPRPNQFRQASEKLALRNRRVQPKEMCE</sequence>
<proteinExistence type="predicted"/>
<dbReference type="EMBL" id="PGCI01000125">
    <property type="protein sequence ID" value="PLW38628.1"/>
    <property type="molecule type" value="Genomic_DNA"/>
</dbReference>
<dbReference type="Proteomes" id="UP000235392">
    <property type="component" value="Unassembled WGS sequence"/>
</dbReference>
<evidence type="ECO:0000256" key="1">
    <source>
        <dbReference type="SAM" id="MobiDB-lite"/>
    </source>
</evidence>
<feature type="region of interest" description="Disordered" evidence="1">
    <location>
        <begin position="1"/>
        <end position="33"/>
    </location>
</feature>
<evidence type="ECO:0000313" key="2">
    <source>
        <dbReference type="EMBL" id="PLW38628.1"/>
    </source>
</evidence>
<evidence type="ECO:0000313" key="3">
    <source>
        <dbReference type="Proteomes" id="UP000235392"/>
    </source>
</evidence>
<dbReference type="AlphaFoldDB" id="A0A2N5ULJ0"/>
<organism evidence="2 3">
    <name type="scientific">Puccinia coronata f. sp. avenae</name>
    <dbReference type="NCBI Taxonomy" id="200324"/>
    <lineage>
        <taxon>Eukaryota</taxon>
        <taxon>Fungi</taxon>
        <taxon>Dikarya</taxon>
        <taxon>Basidiomycota</taxon>
        <taxon>Pucciniomycotina</taxon>
        <taxon>Pucciniomycetes</taxon>
        <taxon>Pucciniales</taxon>
        <taxon>Pucciniaceae</taxon>
        <taxon>Puccinia</taxon>
    </lineage>
</organism>
<feature type="compositionally biased region" description="Basic and acidic residues" evidence="1">
    <location>
        <begin position="77"/>
        <end position="86"/>
    </location>
</feature>
<comment type="caution">
    <text evidence="2">The sequence shown here is derived from an EMBL/GenBank/DDBJ whole genome shotgun (WGS) entry which is preliminary data.</text>
</comment>
<feature type="region of interest" description="Disordered" evidence="1">
    <location>
        <begin position="73"/>
        <end position="98"/>
    </location>
</feature>